<dbReference type="EMBL" id="KZ679258">
    <property type="protein sequence ID" value="PTB43982.1"/>
    <property type="molecule type" value="Genomic_DNA"/>
</dbReference>
<keyword evidence="1" id="KW-0472">Membrane</keyword>
<feature type="transmembrane region" description="Helical" evidence="1">
    <location>
        <begin position="150"/>
        <end position="172"/>
    </location>
</feature>
<evidence type="ECO:0000259" key="2">
    <source>
        <dbReference type="Pfam" id="PF20237"/>
    </source>
</evidence>
<feature type="domain" description="DUF6594" evidence="2">
    <location>
        <begin position="146"/>
        <end position="213"/>
    </location>
</feature>
<gene>
    <name evidence="3" type="ORF">M441DRAFT_453525</name>
</gene>
<evidence type="ECO:0000256" key="1">
    <source>
        <dbReference type="SAM" id="Phobius"/>
    </source>
</evidence>
<evidence type="ECO:0000313" key="3">
    <source>
        <dbReference type="EMBL" id="PTB43982.1"/>
    </source>
</evidence>
<dbReference type="Proteomes" id="UP000240493">
    <property type="component" value="Unassembled WGS sequence"/>
</dbReference>
<organism evidence="3 4">
    <name type="scientific">Trichoderma asperellum (strain ATCC 204424 / CBS 433.97 / NBRC 101777)</name>
    <dbReference type="NCBI Taxonomy" id="1042311"/>
    <lineage>
        <taxon>Eukaryota</taxon>
        <taxon>Fungi</taxon>
        <taxon>Dikarya</taxon>
        <taxon>Ascomycota</taxon>
        <taxon>Pezizomycotina</taxon>
        <taxon>Sordariomycetes</taxon>
        <taxon>Hypocreomycetidae</taxon>
        <taxon>Hypocreales</taxon>
        <taxon>Hypocreaceae</taxon>
        <taxon>Trichoderma</taxon>
    </lineage>
</organism>
<dbReference type="Pfam" id="PF20237">
    <property type="entry name" value="DUF6594"/>
    <property type="match status" value="1"/>
</dbReference>
<keyword evidence="1" id="KW-0812">Transmembrane</keyword>
<dbReference type="InterPro" id="IPR046529">
    <property type="entry name" value="DUF6594"/>
</dbReference>
<proteinExistence type="predicted"/>
<protein>
    <recommendedName>
        <fullName evidence="2">DUF6594 domain-containing protein</fullName>
    </recommendedName>
</protein>
<keyword evidence="1" id="KW-1133">Transmembrane helix</keyword>
<feature type="transmembrane region" description="Helical" evidence="1">
    <location>
        <begin position="178"/>
        <end position="199"/>
    </location>
</feature>
<dbReference type="STRING" id="1042311.A0A2T3ZGQ1"/>
<dbReference type="AlphaFoldDB" id="A0A2T3ZGQ1"/>
<feature type="non-terminal residue" evidence="3">
    <location>
        <position position="1"/>
    </location>
</feature>
<evidence type="ECO:0000313" key="4">
    <source>
        <dbReference type="Proteomes" id="UP000240493"/>
    </source>
</evidence>
<accession>A0A2T3ZGQ1</accession>
<keyword evidence="4" id="KW-1185">Reference proteome</keyword>
<sequence length="213" mass="23210">SNNESVVVLSFRARQLQGIADLQDELLRISPVMEHKQNITKDDKRAVDAAMLTFVYCYPAQAVRNYETLSHNAASTIPPNAILIGSLHVFDPPSAHKPNSKRRLVPTTHDSLGVVSRIMKDDIIRNATGPVGFREIDQAGRIRRVQKKAFTARLVFALMIGVSLIGPILIMTLHESTSASLCTVSVATFIFALVMALFATEVDGKDVLAATAA</sequence>
<dbReference type="OrthoDB" id="3546297at2759"/>
<name>A0A2T3ZGQ1_TRIA4</name>
<reference evidence="3 4" key="1">
    <citation type="submission" date="2016-07" db="EMBL/GenBank/DDBJ databases">
        <title>Multiple horizontal gene transfer events from other fungi enriched the ability of initially mycotrophic Trichoderma (Ascomycota) to feed on dead plant biomass.</title>
        <authorList>
            <consortium name="DOE Joint Genome Institute"/>
            <person name="Aerts A."/>
            <person name="Atanasova L."/>
            <person name="Chenthamara K."/>
            <person name="Zhang J."/>
            <person name="Grujic M."/>
            <person name="Henrissat B."/>
            <person name="Kuo A."/>
            <person name="Salamov A."/>
            <person name="Lipzen A."/>
            <person name="Labutti K."/>
            <person name="Barry K."/>
            <person name="Miao Y."/>
            <person name="Rahimi M.J."/>
            <person name="Shen Q."/>
            <person name="Grigoriev I.V."/>
            <person name="Kubicek C.P."/>
            <person name="Druzhinina I.S."/>
        </authorList>
    </citation>
    <scope>NUCLEOTIDE SEQUENCE [LARGE SCALE GENOMIC DNA]</scope>
    <source>
        <strain evidence="3 4">CBS 433.97</strain>
    </source>
</reference>